<dbReference type="STRING" id="106004.A0A1Y2FBG9"/>
<sequence length="407" mass="45397">MADEGYSKLPMQDGDFPPTSPTSSTSNKAARRPFLWFALSVLALALLSLASLHPRSQEQLKRLSHYTIGRQYKTAVGPRSYQHLYQGCNLTELLLDLKQSRIKEDAPSKYANFTVTPYAPEDNPPPPFAGFSFDLETCPPPHVFTQDEACDLIGGFGALLLSGDSFIRHVWDALLIFLTNDLSGAVIDPKLRAQCRGEQLFNDRQPDNWDVISPCRTGIYDVLESLPETVCPGRPIRGKRFVDLQWTSLNNILAYTSALPAAAQKLSPILLFDGGIHLGYDLNIATTNFIHPVLDFNQHFFPHFVPIWQGSHAPGENIATPYYSSQGPAAVKNFIEGIDRIMDDHKKLYTVAEGGLQRMEWYNATSGADSFDGQHYSYQVNTEKMYTLLTVLDLVWHEIEAAGGLID</sequence>
<evidence type="ECO:0000256" key="1">
    <source>
        <dbReference type="SAM" id="MobiDB-lite"/>
    </source>
</evidence>
<reference evidence="3 4" key="1">
    <citation type="submission" date="2016-07" db="EMBL/GenBank/DDBJ databases">
        <title>Pervasive Adenine N6-methylation of Active Genes in Fungi.</title>
        <authorList>
            <consortium name="DOE Joint Genome Institute"/>
            <person name="Mondo S.J."/>
            <person name="Dannebaum R.O."/>
            <person name="Kuo R.C."/>
            <person name="Labutti K."/>
            <person name="Haridas S."/>
            <person name="Kuo A."/>
            <person name="Salamov A."/>
            <person name="Ahrendt S.R."/>
            <person name="Lipzen A."/>
            <person name="Sullivan W."/>
            <person name="Andreopoulos W.B."/>
            <person name="Clum A."/>
            <person name="Lindquist E."/>
            <person name="Daum C."/>
            <person name="Ramamoorthy G.K."/>
            <person name="Gryganskyi A."/>
            <person name="Culley D."/>
            <person name="Magnuson J.K."/>
            <person name="James T.Y."/>
            <person name="O'Malley M.A."/>
            <person name="Stajich J.E."/>
            <person name="Spatafora J.W."/>
            <person name="Visel A."/>
            <person name="Grigoriev I.V."/>
        </authorList>
    </citation>
    <scope>NUCLEOTIDE SEQUENCE [LARGE SCALE GENOMIC DNA]</scope>
    <source>
        <strain evidence="3 4">62-1032</strain>
    </source>
</reference>
<evidence type="ECO:0000313" key="3">
    <source>
        <dbReference type="EMBL" id="ORY81272.1"/>
    </source>
</evidence>
<organism evidence="3 4">
    <name type="scientific">Leucosporidium creatinivorum</name>
    <dbReference type="NCBI Taxonomy" id="106004"/>
    <lineage>
        <taxon>Eukaryota</taxon>
        <taxon>Fungi</taxon>
        <taxon>Dikarya</taxon>
        <taxon>Basidiomycota</taxon>
        <taxon>Pucciniomycotina</taxon>
        <taxon>Microbotryomycetes</taxon>
        <taxon>Leucosporidiales</taxon>
        <taxon>Leucosporidium</taxon>
    </lineage>
</organism>
<name>A0A1Y2FBG9_9BASI</name>
<keyword evidence="2" id="KW-1133">Transmembrane helix</keyword>
<protein>
    <submittedName>
        <fullName evidence="3">Uncharacterized protein</fullName>
    </submittedName>
</protein>
<gene>
    <name evidence="3" type="ORF">BCR35DRAFT_352401</name>
</gene>
<evidence type="ECO:0000313" key="4">
    <source>
        <dbReference type="Proteomes" id="UP000193467"/>
    </source>
</evidence>
<feature type="region of interest" description="Disordered" evidence="1">
    <location>
        <begin position="1"/>
        <end position="27"/>
    </location>
</feature>
<accession>A0A1Y2FBG9</accession>
<dbReference type="EMBL" id="MCGR01000023">
    <property type="protein sequence ID" value="ORY81272.1"/>
    <property type="molecule type" value="Genomic_DNA"/>
</dbReference>
<dbReference type="Proteomes" id="UP000193467">
    <property type="component" value="Unassembled WGS sequence"/>
</dbReference>
<feature type="transmembrane region" description="Helical" evidence="2">
    <location>
        <begin position="34"/>
        <end position="52"/>
    </location>
</feature>
<keyword evidence="2" id="KW-0472">Membrane</keyword>
<dbReference type="AlphaFoldDB" id="A0A1Y2FBG9"/>
<comment type="caution">
    <text evidence="3">The sequence shown here is derived from an EMBL/GenBank/DDBJ whole genome shotgun (WGS) entry which is preliminary data.</text>
</comment>
<evidence type="ECO:0000256" key="2">
    <source>
        <dbReference type="SAM" id="Phobius"/>
    </source>
</evidence>
<keyword evidence="2" id="KW-0812">Transmembrane</keyword>
<dbReference type="InParanoid" id="A0A1Y2FBG9"/>
<dbReference type="OrthoDB" id="2520872at2759"/>
<proteinExistence type="predicted"/>
<keyword evidence="4" id="KW-1185">Reference proteome</keyword>